<dbReference type="InterPro" id="IPR006578">
    <property type="entry name" value="MADF-dom"/>
</dbReference>
<feature type="domain" description="MADF" evidence="2">
    <location>
        <begin position="212"/>
        <end position="340"/>
    </location>
</feature>
<name>A0A7R9FZB0_TIMSH</name>
<accession>A0A7R9FZB0</accession>
<dbReference type="PANTHER" id="PTHR12243:SF67">
    <property type="entry name" value="COREPRESSOR OF PANGOLIN, ISOFORM A-RELATED"/>
    <property type="match status" value="1"/>
</dbReference>
<feature type="compositionally biased region" description="Polar residues" evidence="1">
    <location>
        <begin position="382"/>
        <end position="404"/>
    </location>
</feature>
<evidence type="ECO:0000256" key="1">
    <source>
        <dbReference type="SAM" id="MobiDB-lite"/>
    </source>
</evidence>
<dbReference type="InterPro" id="IPR039353">
    <property type="entry name" value="TF_Adf1"/>
</dbReference>
<reference evidence="3" key="1">
    <citation type="submission" date="2020-11" db="EMBL/GenBank/DDBJ databases">
        <authorList>
            <person name="Tran Van P."/>
        </authorList>
    </citation>
    <scope>NUCLEOTIDE SEQUENCE</scope>
</reference>
<sequence length="506" mass="56521">MKIGLGLSNVNQRCCHPQGHRDYKQCCSLAAPTLCASDIGTPKQKAREHERSIDISDNQEVIESMRTPNMETVTFERQSVHYNILRERTPRKGTLTFWAATRTLSRKRSHSNTNTGLLASGICCRASSFRVKLWLSSIIIATGLKHKSDHGLDSSWSELVSGGEKNILNRLGLATLRALAGTSSLSLNAQQRTAIYQAVSDESTQSNMDAEAVIAAVYKHKVLWDTSDKNFKDRRACSIAWEKGEWKTIWGKKTPPVHPTEIRTSISPYSAVELNTTSALANYATEADAAVKKKWKNLKDYYRSELIKLARHKSGESGSSKKISRWPYLEQMAFIKTTLCNKPRMCSLQRENYNESDEEDETEIGNLFTIKNENHNDETSLDADTSNFENQPGPSNTTPNCTPSDSNSFKMITIRYSGRMVYGTTFADYWPAENGEIAWFHCQSVGGAAVAGVDGAILVLFVRVLTRVATYATQRRNTRPTHRHVIIAQVPNNKLSTGLNVQSICL</sequence>
<gene>
    <name evidence="3" type="ORF">TSIB3V08_LOCUS5163</name>
</gene>
<protein>
    <recommendedName>
        <fullName evidence="2">MADF domain-containing protein</fullName>
    </recommendedName>
</protein>
<proteinExistence type="predicted"/>
<dbReference type="SMART" id="SM00595">
    <property type="entry name" value="MADF"/>
    <property type="match status" value="1"/>
</dbReference>
<dbReference type="AlphaFoldDB" id="A0A7R9FZB0"/>
<feature type="region of interest" description="Disordered" evidence="1">
    <location>
        <begin position="375"/>
        <end position="404"/>
    </location>
</feature>
<organism evidence="3">
    <name type="scientific">Timema shepardi</name>
    <name type="common">Walking stick</name>
    <dbReference type="NCBI Taxonomy" id="629360"/>
    <lineage>
        <taxon>Eukaryota</taxon>
        <taxon>Metazoa</taxon>
        <taxon>Ecdysozoa</taxon>
        <taxon>Arthropoda</taxon>
        <taxon>Hexapoda</taxon>
        <taxon>Insecta</taxon>
        <taxon>Pterygota</taxon>
        <taxon>Neoptera</taxon>
        <taxon>Polyneoptera</taxon>
        <taxon>Phasmatodea</taxon>
        <taxon>Timematodea</taxon>
        <taxon>Timematoidea</taxon>
        <taxon>Timematidae</taxon>
        <taxon>Timema</taxon>
    </lineage>
</organism>
<evidence type="ECO:0000259" key="2">
    <source>
        <dbReference type="PROSITE" id="PS51029"/>
    </source>
</evidence>
<dbReference type="EMBL" id="OC001954">
    <property type="protein sequence ID" value="CAD7261010.1"/>
    <property type="molecule type" value="Genomic_DNA"/>
</dbReference>
<evidence type="ECO:0000313" key="3">
    <source>
        <dbReference type="EMBL" id="CAD7261010.1"/>
    </source>
</evidence>
<dbReference type="PROSITE" id="PS51029">
    <property type="entry name" value="MADF"/>
    <property type="match status" value="1"/>
</dbReference>
<dbReference type="PANTHER" id="PTHR12243">
    <property type="entry name" value="MADF DOMAIN TRANSCRIPTION FACTOR"/>
    <property type="match status" value="1"/>
</dbReference>
<dbReference type="Pfam" id="PF10545">
    <property type="entry name" value="MADF_DNA_bdg"/>
    <property type="match status" value="1"/>
</dbReference>